<dbReference type="InterPro" id="IPR030395">
    <property type="entry name" value="GP_PDE_dom"/>
</dbReference>
<evidence type="ECO:0000313" key="3">
    <source>
        <dbReference type="Proteomes" id="UP001595799"/>
    </source>
</evidence>
<accession>A0ABV8ULX3</accession>
<dbReference type="InterPro" id="IPR017946">
    <property type="entry name" value="PLC-like_Pdiesterase_TIM-brl"/>
</dbReference>
<sequence>MTKKKYIGKVLDPFISPIAKIFLSRKRSGPRPLVIAHRGLPLEFPENTLPSLMSALREGADGVEFDLLFSKDNHPYVCHDSDMTAHTSNGREVVNILEMQSQEIDALKIYGDYQISSLGSTLAELGTANPKRLYIHYKVENEVGSEINHIKAVERAIRQAGLEEIAVVMVESGRIEPWISQAPRVQILQCWVGLPGEEGRYAIDDSRQFNLNHFGFYAKKPRGRGARELNNLGFKRLALYYGSYEYYRYLSSINGKSVIFTVNDPEWMDLCINAGFTEIGTDNPKLLISKSQ</sequence>
<dbReference type="PANTHER" id="PTHR46211:SF1">
    <property type="entry name" value="GLYCEROPHOSPHODIESTER PHOSPHODIESTERASE, CYTOPLASMIC"/>
    <property type="match status" value="1"/>
</dbReference>
<dbReference type="PROSITE" id="PS51704">
    <property type="entry name" value="GP_PDE"/>
    <property type="match status" value="1"/>
</dbReference>
<dbReference type="RefSeq" id="WP_382422159.1">
    <property type="nucleotide sequence ID" value="NZ_JBHSCW010000004.1"/>
</dbReference>
<comment type="caution">
    <text evidence="2">The sequence shown here is derived from an EMBL/GenBank/DDBJ whole genome shotgun (WGS) entry which is preliminary data.</text>
</comment>
<dbReference type="PANTHER" id="PTHR46211">
    <property type="entry name" value="GLYCEROPHOSPHORYL DIESTER PHOSPHODIESTERASE"/>
    <property type="match status" value="1"/>
</dbReference>
<dbReference type="Proteomes" id="UP001595799">
    <property type="component" value="Unassembled WGS sequence"/>
</dbReference>
<gene>
    <name evidence="2" type="ORF">ACFOW6_09690</name>
</gene>
<dbReference type="Pfam" id="PF03009">
    <property type="entry name" value="GDPD"/>
    <property type="match status" value="1"/>
</dbReference>
<feature type="domain" description="GP-PDE" evidence="1">
    <location>
        <begin position="32"/>
        <end position="291"/>
    </location>
</feature>
<dbReference type="SUPFAM" id="SSF51695">
    <property type="entry name" value="PLC-like phosphodiesterases"/>
    <property type="match status" value="1"/>
</dbReference>
<organism evidence="2 3">
    <name type="scientific">Fodinicurvata halophila</name>
    <dbReference type="NCBI Taxonomy" id="1419723"/>
    <lineage>
        <taxon>Bacteria</taxon>
        <taxon>Pseudomonadati</taxon>
        <taxon>Pseudomonadota</taxon>
        <taxon>Alphaproteobacteria</taxon>
        <taxon>Rhodospirillales</taxon>
        <taxon>Rhodovibrionaceae</taxon>
        <taxon>Fodinicurvata</taxon>
    </lineage>
</organism>
<proteinExistence type="predicted"/>
<evidence type="ECO:0000313" key="2">
    <source>
        <dbReference type="EMBL" id="MFC4351813.1"/>
    </source>
</evidence>
<protein>
    <submittedName>
        <fullName evidence="2">Glycerophosphodiester phosphodiesterase</fullName>
    </submittedName>
</protein>
<evidence type="ECO:0000259" key="1">
    <source>
        <dbReference type="PROSITE" id="PS51704"/>
    </source>
</evidence>
<keyword evidence="3" id="KW-1185">Reference proteome</keyword>
<name>A0ABV8ULX3_9PROT</name>
<dbReference type="EMBL" id="JBHSCW010000004">
    <property type="protein sequence ID" value="MFC4351813.1"/>
    <property type="molecule type" value="Genomic_DNA"/>
</dbReference>
<dbReference type="Gene3D" id="3.20.20.190">
    <property type="entry name" value="Phosphatidylinositol (PI) phosphodiesterase"/>
    <property type="match status" value="1"/>
</dbReference>
<reference evidence="3" key="1">
    <citation type="journal article" date="2019" name="Int. J. Syst. Evol. Microbiol.">
        <title>The Global Catalogue of Microorganisms (GCM) 10K type strain sequencing project: providing services to taxonomists for standard genome sequencing and annotation.</title>
        <authorList>
            <consortium name="The Broad Institute Genomics Platform"/>
            <consortium name="The Broad Institute Genome Sequencing Center for Infectious Disease"/>
            <person name="Wu L."/>
            <person name="Ma J."/>
        </authorList>
    </citation>
    <scope>NUCLEOTIDE SEQUENCE [LARGE SCALE GENOMIC DNA]</scope>
    <source>
        <strain evidence="3">CECT 8472</strain>
    </source>
</reference>